<dbReference type="Pfam" id="PF07676">
    <property type="entry name" value="PD40"/>
    <property type="match status" value="1"/>
</dbReference>
<dbReference type="Gene3D" id="2.120.10.30">
    <property type="entry name" value="TolB, C-terminal domain"/>
    <property type="match status" value="1"/>
</dbReference>
<sequence length="656" mass="71419">MTATPTIAPYGTWTSTITAARVAAGATPMSGLQVGGADGNDIFWLAGRAAEAGRNTLLRHHGAETQELTPAPFNVRTRVHEYGGGAYLVDGATVYFSHFADNRLYRLAIDADHAVPVALSQGGQHRFADFVLDRAHERLIGVRELHADDGNDHAQPVNTISALGFDFDGVEQVLVEGADFYSSPRLAPDGRTLAWLSWDHPRMPWQGTTLWRAGVNPDGTLSAPVQVAGGAEESICQPEWSPDGLLHFVSDRSGWWNLYRQGGDQAIEALCPMEAEFGGPHWTFGNSMYGFRSAGEIICTYIDKGVSRLARLLPASGKLEPLSNPYEEIRELRVAPGYVAMLAGSPTIALELARIDFTEEGVEILAQSIEDLPDEANLSVPLNLEFASNGRTAYAFFYPPRNALVTAPDGDKPPVIVISHGGPTGMTVNTLKLATQFWTSRGFGVLDVNYGGSTGFGRAYRDLLRGQWGIVDVEDCVAGARALVERGLADNDRLIIRGGSAGGLTTLCALTFHDVFKLGASYYGVSDLKGLDQDSHKFESHYNAYLIAPQPQAEALYQARSPINHTDRLKRPMIFFQGLDDKVVPPQQSEMMVDALRARGVPVAYVPLEGEGHGFRKGENIVRTLEAELYFYQRMFGLHDAAAPAPVHIDNLPNRE</sequence>
<protein>
    <submittedName>
        <fullName evidence="2">S9 family peptidase</fullName>
        <ecNumber evidence="2">3.4.-.-</ecNumber>
    </submittedName>
</protein>
<dbReference type="InterPro" id="IPR011042">
    <property type="entry name" value="6-blade_b-propeller_TolB-like"/>
</dbReference>
<dbReference type="Pfam" id="PF00326">
    <property type="entry name" value="Peptidase_S9"/>
    <property type="match status" value="1"/>
</dbReference>
<name>A0ABZ0XZP2_9BURK</name>
<dbReference type="InterPro" id="IPR029058">
    <property type="entry name" value="AB_hydrolase_fold"/>
</dbReference>
<organism evidence="2 3">
    <name type="scientific">Duganella zoogloeoides</name>
    <dbReference type="NCBI Taxonomy" id="75659"/>
    <lineage>
        <taxon>Bacteria</taxon>
        <taxon>Pseudomonadati</taxon>
        <taxon>Pseudomonadota</taxon>
        <taxon>Betaproteobacteria</taxon>
        <taxon>Burkholderiales</taxon>
        <taxon>Oxalobacteraceae</taxon>
        <taxon>Telluria group</taxon>
        <taxon>Duganella</taxon>
    </lineage>
</organism>
<dbReference type="InterPro" id="IPR001375">
    <property type="entry name" value="Peptidase_S9_cat"/>
</dbReference>
<gene>
    <name evidence="2" type="ORF">SR858_26990</name>
</gene>
<dbReference type="RefSeq" id="WP_020647640.1">
    <property type="nucleotide sequence ID" value="NZ_CP140152.1"/>
</dbReference>
<keyword evidence="2" id="KW-0378">Hydrolase</keyword>
<accession>A0ABZ0XZP2</accession>
<dbReference type="PANTHER" id="PTHR43056:SF5">
    <property type="entry name" value="PEPTIDASE S9 PROLYL OLIGOPEPTIDASE CATALYTIC DOMAIN-CONTAINING PROTEIN"/>
    <property type="match status" value="1"/>
</dbReference>
<dbReference type="EC" id="3.4.-.-" evidence="2"/>
<dbReference type="Gene3D" id="3.40.50.1820">
    <property type="entry name" value="alpha/beta hydrolase"/>
    <property type="match status" value="1"/>
</dbReference>
<dbReference type="SUPFAM" id="SSF53474">
    <property type="entry name" value="alpha/beta-Hydrolases"/>
    <property type="match status" value="1"/>
</dbReference>
<dbReference type="InterPro" id="IPR050585">
    <property type="entry name" value="Xaa-Pro_dipeptidyl-ppase/CocE"/>
</dbReference>
<dbReference type="EMBL" id="CP140152">
    <property type="protein sequence ID" value="WQH04642.1"/>
    <property type="molecule type" value="Genomic_DNA"/>
</dbReference>
<dbReference type="PANTHER" id="PTHR43056">
    <property type="entry name" value="PEPTIDASE S9 PROLYL OLIGOPEPTIDASE"/>
    <property type="match status" value="1"/>
</dbReference>
<dbReference type="Proteomes" id="UP001326110">
    <property type="component" value="Chromosome"/>
</dbReference>
<evidence type="ECO:0000313" key="3">
    <source>
        <dbReference type="Proteomes" id="UP001326110"/>
    </source>
</evidence>
<evidence type="ECO:0000313" key="2">
    <source>
        <dbReference type="EMBL" id="WQH04642.1"/>
    </source>
</evidence>
<feature type="domain" description="Peptidase S9 prolyl oligopeptidase catalytic" evidence="1">
    <location>
        <begin position="432"/>
        <end position="637"/>
    </location>
</feature>
<proteinExistence type="predicted"/>
<evidence type="ECO:0000259" key="1">
    <source>
        <dbReference type="Pfam" id="PF00326"/>
    </source>
</evidence>
<reference evidence="2 3" key="1">
    <citation type="submission" date="2023-11" db="EMBL/GenBank/DDBJ databases">
        <title>MicrobeMod: A computational toolkit for identifying prokaryotic methylation and restriction-modification with nanopore sequencing.</title>
        <authorList>
            <person name="Crits-Christoph A."/>
            <person name="Kang S.C."/>
            <person name="Lee H."/>
            <person name="Ostrov N."/>
        </authorList>
    </citation>
    <scope>NUCLEOTIDE SEQUENCE [LARGE SCALE GENOMIC DNA]</scope>
    <source>
        <strain evidence="2 3">ATCC 25935</strain>
    </source>
</reference>
<dbReference type="SUPFAM" id="SSF82171">
    <property type="entry name" value="DPP6 N-terminal domain-like"/>
    <property type="match status" value="1"/>
</dbReference>
<dbReference type="InterPro" id="IPR011659">
    <property type="entry name" value="WD40"/>
</dbReference>
<dbReference type="GO" id="GO:0016787">
    <property type="term" value="F:hydrolase activity"/>
    <property type="evidence" value="ECO:0007669"/>
    <property type="project" value="UniProtKB-KW"/>
</dbReference>
<keyword evidence="3" id="KW-1185">Reference proteome</keyword>
<dbReference type="GeneID" id="43165682"/>